<dbReference type="PANTHER" id="PTHR30481">
    <property type="entry name" value="DNA ADENINE METHYLASE"/>
    <property type="match status" value="1"/>
</dbReference>
<name>A0AAP2BIK9_KLEOX</name>
<accession>A0AAP2BIK9</accession>
<keyword evidence="5 8" id="KW-0949">S-adenosyl-L-methionine</keyword>
<evidence type="ECO:0000256" key="5">
    <source>
        <dbReference type="ARBA" id="ARBA00022691"/>
    </source>
</evidence>
<gene>
    <name evidence="9" type="ORF">J7S78_13900</name>
</gene>
<dbReference type="SUPFAM" id="SSF53335">
    <property type="entry name" value="S-adenosyl-L-methionine-dependent methyltransferases"/>
    <property type="match status" value="1"/>
</dbReference>
<evidence type="ECO:0000256" key="4">
    <source>
        <dbReference type="ARBA" id="ARBA00022679"/>
    </source>
</evidence>
<dbReference type="EC" id="2.1.1.72" evidence="2 8"/>
<dbReference type="PRINTS" id="PR00505">
    <property type="entry name" value="D12N6MTFRASE"/>
</dbReference>
<feature type="binding site" evidence="7">
    <location>
        <position position="179"/>
    </location>
    <ligand>
        <name>S-adenosyl-L-methionine</name>
        <dbReference type="ChEBI" id="CHEBI:59789"/>
    </ligand>
</feature>
<dbReference type="InterPro" id="IPR023095">
    <property type="entry name" value="Ade_MeTrfase_dom_2"/>
</dbReference>
<dbReference type="InterPro" id="IPR012327">
    <property type="entry name" value="MeTrfase_D12"/>
</dbReference>
<dbReference type="Pfam" id="PF02086">
    <property type="entry name" value="MethyltransfD12"/>
    <property type="match status" value="1"/>
</dbReference>
<sequence length="274" mass="31148">MSTVLKWIGGKSTLMAEIGKVMPEGKRLIEPFAGSCAVTLNTSYDSYVVADINQDLIDLYRMVREQPDRLIALSRDLFSCCNSQDEYYRLRDVFNQRTCDHPTQAALFLFLNRHGYRGLCRYNKGKGEFNVPYGHYKKPFFPENEIHHLSKKLQKATLLCASFQETLALAEPGDVVYCDPPYIKKSRFTQYHSSGFDMAHQRELVARLEGLYEKGVSVVASSHDEPCMRDMYSAFQQKTLIAFRSVGVAAGDEKKANELLIHRPAKRTLLQVAG</sequence>
<feature type="binding site" evidence="7">
    <location>
        <position position="11"/>
    </location>
    <ligand>
        <name>S-adenosyl-L-methionine</name>
        <dbReference type="ChEBI" id="CHEBI:59789"/>
    </ligand>
</feature>
<dbReference type="InterPro" id="IPR029063">
    <property type="entry name" value="SAM-dependent_MTases_sf"/>
</dbReference>
<dbReference type="GO" id="GO:0009007">
    <property type="term" value="F:site-specific DNA-methyltransferase (adenine-specific) activity"/>
    <property type="evidence" value="ECO:0007669"/>
    <property type="project" value="UniProtKB-UniRule"/>
</dbReference>
<evidence type="ECO:0000313" key="9">
    <source>
        <dbReference type="EMBL" id="MBQ0600887.1"/>
    </source>
</evidence>
<dbReference type="RefSeq" id="WP_210846290.1">
    <property type="nucleotide sequence ID" value="NZ_JAGKON010000013.1"/>
</dbReference>
<dbReference type="PIRSF" id="PIRSF000398">
    <property type="entry name" value="M_m6A_EcoRV"/>
    <property type="match status" value="1"/>
</dbReference>
<reference evidence="9 10" key="1">
    <citation type="submission" date="2021-03" db="EMBL/GenBank/DDBJ databases">
        <authorList>
            <person name="Stanton E."/>
        </authorList>
    </citation>
    <scope>NUCLEOTIDE SEQUENCE [LARGE SCALE GENOMIC DNA]</scope>
    <source>
        <strain evidence="9 10">2020EL-00037</strain>
    </source>
</reference>
<evidence type="ECO:0000256" key="7">
    <source>
        <dbReference type="PIRSR" id="PIRSR000398-1"/>
    </source>
</evidence>
<feature type="binding site" evidence="7">
    <location>
        <position position="7"/>
    </location>
    <ligand>
        <name>S-adenosyl-L-methionine</name>
        <dbReference type="ChEBI" id="CHEBI:59789"/>
    </ligand>
</feature>
<proteinExistence type="inferred from homology"/>
<comment type="similarity">
    <text evidence="1 8">Belongs to the N(4)/N(6)-methyltransferase family.</text>
</comment>
<dbReference type="PANTHER" id="PTHR30481:SF3">
    <property type="entry name" value="DNA ADENINE METHYLASE"/>
    <property type="match status" value="1"/>
</dbReference>
<dbReference type="GO" id="GO:0032259">
    <property type="term" value="P:methylation"/>
    <property type="evidence" value="ECO:0007669"/>
    <property type="project" value="UniProtKB-KW"/>
</dbReference>
<evidence type="ECO:0000256" key="6">
    <source>
        <dbReference type="ARBA" id="ARBA00047942"/>
    </source>
</evidence>
<dbReference type="InterPro" id="IPR012263">
    <property type="entry name" value="M_m6A_EcoRV"/>
</dbReference>
<comment type="catalytic activity">
    <reaction evidence="6 8">
        <text>a 2'-deoxyadenosine in DNA + S-adenosyl-L-methionine = an N(6)-methyl-2'-deoxyadenosine in DNA + S-adenosyl-L-homocysteine + H(+)</text>
        <dbReference type="Rhea" id="RHEA:15197"/>
        <dbReference type="Rhea" id="RHEA-COMP:12418"/>
        <dbReference type="Rhea" id="RHEA-COMP:12419"/>
        <dbReference type="ChEBI" id="CHEBI:15378"/>
        <dbReference type="ChEBI" id="CHEBI:57856"/>
        <dbReference type="ChEBI" id="CHEBI:59789"/>
        <dbReference type="ChEBI" id="CHEBI:90615"/>
        <dbReference type="ChEBI" id="CHEBI:90616"/>
        <dbReference type="EC" id="2.1.1.72"/>
    </reaction>
</comment>
<evidence type="ECO:0000256" key="8">
    <source>
        <dbReference type="RuleBase" id="RU361257"/>
    </source>
</evidence>
<dbReference type="PROSITE" id="PS00092">
    <property type="entry name" value="N6_MTASE"/>
    <property type="match status" value="1"/>
</dbReference>
<dbReference type="AlphaFoldDB" id="A0AAP2BIK9"/>
<keyword evidence="4 8" id="KW-0808">Transferase</keyword>
<dbReference type="InterPro" id="IPR002052">
    <property type="entry name" value="DNA_methylase_N6_adenine_CS"/>
</dbReference>
<dbReference type="Proteomes" id="UP000673434">
    <property type="component" value="Unassembled WGS sequence"/>
</dbReference>
<dbReference type="GO" id="GO:0009307">
    <property type="term" value="P:DNA restriction-modification system"/>
    <property type="evidence" value="ECO:0007669"/>
    <property type="project" value="InterPro"/>
</dbReference>
<dbReference type="Gene3D" id="3.40.50.150">
    <property type="entry name" value="Vaccinia Virus protein VP39"/>
    <property type="match status" value="1"/>
</dbReference>
<dbReference type="EMBL" id="JAGKON010000013">
    <property type="protein sequence ID" value="MBQ0600887.1"/>
    <property type="molecule type" value="Genomic_DNA"/>
</dbReference>
<dbReference type="GO" id="GO:1904047">
    <property type="term" value="F:S-adenosyl-L-methionine binding"/>
    <property type="evidence" value="ECO:0007669"/>
    <property type="project" value="TreeGrafter"/>
</dbReference>
<comment type="caution">
    <text evidence="9">The sequence shown here is derived from an EMBL/GenBank/DDBJ whole genome shotgun (WGS) entry which is preliminary data.</text>
</comment>
<dbReference type="NCBIfam" id="TIGR00571">
    <property type="entry name" value="dam"/>
    <property type="match status" value="1"/>
</dbReference>
<evidence type="ECO:0000256" key="1">
    <source>
        <dbReference type="ARBA" id="ARBA00006594"/>
    </source>
</evidence>
<protein>
    <recommendedName>
        <fullName evidence="2 8">Site-specific DNA-methyltransferase (adenine-specific)</fullName>
        <ecNumber evidence="2 8">2.1.1.72</ecNumber>
    </recommendedName>
</protein>
<evidence type="ECO:0000256" key="3">
    <source>
        <dbReference type="ARBA" id="ARBA00022603"/>
    </source>
</evidence>
<keyword evidence="10" id="KW-1185">Reference proteome</keyword>
<dbReference type="GO" id="GO:0006298">
    <property type="term" value="P:mismatch repair"/>
    <property type="evidence" value="ECO:0007669"/>
    <property type="project" value="TreeGrafter"/>
</dbReference>
<feature type="binding site" evidence="7">
    <location>
        <position position="51"/>
    </location>
    <ligand>
        <name>S-adenosyl-L-methionine</name>
        <dbReference type="ChEBI" id="CHEBI:59789"/>
    </ligand>
</feature>
<organism evidence="9 10">
    <name type="scientific">Klebsiella oxytoca</name>
    <dbReference type="NCBI Taxonomy" id="571"/>
    <lineage>
        <taxon>Bacteria</taxon>
        <taxon>Pseudomonadati</taxon>
        <taxon>Pseudomonadota</taxon>
        <taxon>Gammaproteobacteria</taxon>
        <taxon>Enterobacterales</taxon>
        <taxon>Enterobacteriaceae</taxon>
        <taxon>Klebsiella/Raoultella group</taxon>
        <taxon>Klebsiella</taxon>
    </lineage>
</organism>
<evidence type="ECO:0000256" key="2">
    <source>
        <dbReference type="ARBA" id="ARBA00011900"/>
    </source>
</evidence>
<dbReference type="GO" id="GO:0043565">
    <property type="term" value="F:sequence-specific DNA binding"/>
    <property type="evidence" value="ECO:0007669"/>
    <property type="project" value="TreeGrafter"/>
</dbReference>
<dbReference type="Gene3D" id="1.10.1020.10">
    <property type="entry name" value="Adenine-specific Methyltransferase, Domain 2"/>
    <property type="match status" value="1"/>
</dbReference>
<evidence type="ECO:0000313" key="10">
    <source>
        <dbReference type="Proteomes" id="UP000673434"/>
    </source>
</evidence>
<keyword evidence="3 8" id="KW-0489">Methyltransferase</keyword>